<dbReference type="PANTHER" id="PTHR43701">
    <property type="entry name" value="MEMBRANE TRANSPORTER PROTEIN MJ0441-RELATED"/>
    <property type="match status" value="1"/>
</dbReference>
<feature type="transmembrane region" description="Helical" evidence="5">
    <location>
        <begin position="139"/>
        <end position="167"/>
    </location>
</feature>
<comment type="subcellular location">
    <subcellularLocation>
        <location evidence="1">Membrane</location>
        <topology evidence="1">Multi-pass membrane protein</topology>
    </subcellularLocation>
</comment>
<evidence type="ECO:0000256" key="5">
    <source>
        <dbReference type="SAM" id="Phobius"/>
    </source>
</evidence>
<organism evidence="7">
    <name type="scientific">hydrothermal vent metagenome</name>
    <dbReference type="NCBI Taxonomy" id="652676"/>
    <lineage>
        <taxon>unclassified sequences</taxon>
        <taxon>metagenomes</taxon>
        <taxon>ecological metagenomes</taxon>
    </lineage>
</organism>
<dbReference type="GO" id="GO:0016020">
    <property type="term" value="C:membrane"/>
    <property type="evidence" value="ECO:0007669"/>
    <property type="project" value="UniProtKB-SubCell"/>
</dbReference>
<dbReference type="EMBL" id="FPHK01000052">
    <property type="protein sequence ID" value="SFV61183.1"/>
    <property type="molecule type" value="Genomic_DNA"/>
</dbReference>
<dbReference type="InterPro" id="IPR051598">
    <property type="entry name" value="TSUP/Inactive_protease-like"/>
</dbReference>
<feature type="transmembrane region" description="Helical" evidence="5">
    <location>
        <begin position="74"/>
        <end position="94"/>
    </location>
</feature>
<evidence type="ECO:0000313" key="7">
    <source>
        <dbReference type="EMBL" id="SFV68535.1"/>
    </source>
</evidence>
<dbReference type="InterPro" id="IPR002781">
    <property type="entry name" value="TM_pro_TauE-like"/>
</dbReference>
<protein>
    <submittedName>
        <fullName evidence="6">Membrane protein</fullName>
    </submittedName>
</protein>
<feature type="transmembrane region" description="Helical" evidence="5">
    <location>
        <begin position="236"/>
        <end position="253"/>
    </location>
</feature>
<keyword evidence="3 5" id="KW-1133">Transmembrane helix</keyword>
<dbReference type="AlphaFoldDB" id="A0A1W1CS30"/>
<gene>
    <name evidence="7" type="ORF">MNB_SM-6-230</name>
    <name evidence="6" type="ORF">MNB_SM-6-583</name>
</gene>
<evidence type="ECO:0000313" key="6">
    <source>
        <dbReference type="EMBL" id="SFV61183.1"/>
    </source>
</evidence>
<dbReference type="PANTHER" id="PTHR43701:SF2">
    <property type="entry name" value="MEMBRANE TRANSPORTER PROTEIN YJNA-RELATED"/>
    <property type="match status" value="1"/>
</dbReference>
<feature type="transmembrane region" description="Helical" evidence="5">
    <location>
        <begin position="204"/>
        <end position="224"/>
    </location>
</feature>
<dbReference type="EMBL" id="FPHK01000122">
    <property type="protein sequence ID" value="SFV68535.1"/>
    <property type="molecule type" value="Genomic_DNA"/>
</dbReference>
<evidence type="ECO:0000256" key="2">
    <source>
        <dbReference type="ARBA" id="ARBA00022692"/>
    </source>
</evidence>
<feature type="transmembrane region" description="Helical" evidence="5">
    <location>
        <begin position="50"/>
        <end position="68"/>
    </location>
</feature>
<reference evidence="7" key="1">
    <citation type="submission" date="2016-10" db="EMBL/GenBank/DDBJ databases">
        <authorList>
            <person name="de Groot N.N."/>
        </authorList>
    </citation>
    <scope>NUCLEOTIDE SEQUENCE</scope>
</reference>
<keyword evidence="4 5" id="KW-0472">Membrane</keyword>
<feature type="transmembrane region" description="Helical" evidence="5">
    <location>
        <begin position="179"/>
        <end position="198"/>
    </location>
</feature>
<dbReference type="Pfam" id="PF01925">
    <property type="entry name" value="TauE"/>
    <property type="match status" value="1"/>
</dbReference>
<sequence>MEYNFKKFWIEMIELISLGASVGLLSGLFGIGGGTILVPLLLMLGYETKIAIGISVVQMVFSSIYGSYLNNKKGTLDVVMVAIIGLGGFCGALLSGTITSSISDKTLEIIFLAFATFALLRLFMKTHDYRVEKKVNKIVLFAIGSFIGAVSMSIGVGGSLILVPILVGFLHIPLKKATSAGLFFVVFSSVSGLISHTLHGQVDYKSGIIIGLASLAGVYAGIHLKHHKIDVVLQRKLLIVLYSVIVVYLLYRIS</sequence>
<evidence type="ECO:0000256" key="1">
    <source>
        <dbReference type="ARBA" id="ARBA00004141"/>
    </source>
</evidence>
<accession>A0A1W1CS30</accession>
<feature type="transmembrane region" description="Helical" evidence="5">
    <location>
        <begin position="106"/>
        <end position="124"/>
    </location>
</feature>
<feature type="transmembrane region" description="Helical" evidence="5">
    <location>
        <begin position="20"/>
        <end position="43"/>
    </location>
</feature>
<evidence type="ECO:0000256" key="3">
    <source>
        <dbReference type="ARBA" id="ARBA00022989"/>
    </source>
</evidence>
<proteinExistence type="predicted"/>
<evidence type="ECO:0000256" key="4">
    <source>
        <dbReference type="ARBA" id="ARBA00023136"/>
    </source>
</evidence>
<name>A0A1W1CS30_9ZZZZ</name>
<keyword evidence="2 5" id="KW-0812">Transmembrane</keyword>